<dbReference type="Proteomes" id="UP000015103">
    <property type="component" value="Unassembled WGS sequence"/>
</dbReference>
<accession>T1HXS2</accession>
<organism evidence="1 2">
    <name type="scientific">Rhodnius prolixus</name>
    <name type="common">Triatomid bug</name>
    <dbReference type="NCBI Taxonomy" id="13249"/>
    <lineage>
        <taxon>Eukaryota</taxon>
        <taxon>Metazoa</taxon>
        <taxon>Ecdysozoa</taxon>
        <taxon>Arthropoda</taxon>
        <taxon>Hexapoda</taxon>
        <taxon>Insecta</taxon>
        <taxon>Pterygota</taxon>
        <taxon>Neoptera</taxon>
        <taxon>Paraneoptera</taxon>
        <taxon>Hemiptera</taxon>
        <taxon>Heteroptera</taxon>
        <taxon>Panheteroptera</taxon>
        <taxon>Cimicomorpha</taxon>
        <taxon>Reduviidae</taxon>
        <taxon>Triatominae</taxon>
        <taxon>Rhodnius</taxon>
    </lineage>
</organism>
<dbReference type="EMBL" id="ACPB03004601">
    <property type="status" value="NOT_ANNOTATED_CDS"/>
    <property type="molecule type" value="Genomic_DNA"/>
</dbReference>
<proteinExistence type="predicted"/>
<evidence type="ECO:0000313" key="1">
    <source>
        <dbReference type="EnsemblMetazoa" id="RPRC008842-PA"/>
    </source>
</evidence>
<reference evidence="1" key="1">
    <citation type="submission" date="2015-05" db="UniProtKB">
        <authorList>
            <consortium name="EnsemblMetazoa"/>
        </authorList>
    </citation>
    <scope>IDENTIFICATION</scope>
</reference>
<dbReference type="HOGENOM" id="CLU_2309450_0_0_1"/>
<protein>
    <submittedName>
        <fullName evidence="1">Uncharacterized protein</fullName>
    </submittedName>
</protein>
<sequence length="100" mass="11438">MPPLKIALLPLKMISKALFVQHHSRKKMYVQGFLECLWVFYALIGRNAIDCVAEVCVNLIRSRSFPWKGGVIDLHMLQVLTWSALLTSVTSEMLEQHKTP</sequence>
<dbReference type="AlphaFoldDB" id="T1HXS2"/>
<name>T1HXS2_RHOPR</name>
<dbReference type="EnsemblMetazoa" id="RPRC008842-RA">
    <property type="protein sequence ID" value="RPRC008842-PA"/>
    <property type="gene ID" value="RPRC008842"/>
</dbReference>
<dbReference type="VEuPathDB" id="VectorBase:RPRC008842"/>
<dbReference type="InParanoid" id="T1HXS2"/>
<keyword evidence="2" id="KW-1185">Reference proteome</keyword>
<evidence type="ECO:0000313" key="2">
    <source>
        <dbReference type="Proteomes" id="UP000015103"/>
    </source>
</evidence>